<reference evidence="2 3" key="1">
    <citation type="submission" date="2016-10" db="EMBL/GenBank/DDBJ databases">
        <authorList>
            <person name="de Groot N.N."/>
        </authorList>
    </citation>
    <scope>NUCLEOTIDE SEQUENCE [LARGE SCALE GENOMIC DNA]</scope>
    <source>
        <strain evidence="2 3">DSM 19548</strain>
    </source>
</reference>
<evidence type="ECO:0000256" key="1">
    <source>
        <dbReference type="ARBA" id="ARBA00005254"/>
    </source>
</evidence>
<dbReference type="EMBL" id="FOLG01000003">
    <property type="protein sequence ID" value="SFC26676.1"/>
    <property type="molecule type" value="Genomic_DNA"/>
</dbReference>
<dbReference type="GO" id="GO:0003824">
    <property type="term" value="F:catalytic activity"/>
    <property type="evidence" value="ECO:0007669"/>
    <property type="project" value="UniProtKB-ARBA"/>
</dbReference>
<sequence length="273" mass="30470">MTYETILYEARNRVATITLNRPEAMNSLNDEIVAELHDAMWRADGDREVRAIILTGAGRAFCAGGDINGFGDIDPKALLTKLPRAFDIDARPDYQTRHTYFARIRKPVIGMINGACAGLGMVYALMCDVRLASKDAVFTTAFARRGLSAEYGMAWMLARVAGHANALDLLLSARRFKGEEAKQLGVVNRAIPAAELEAETRAYAEELATWCAPGSMMRMKQLLWDVPYQNLHDHVRMANQHMIETNDSDDFREGVASWKEKRPPDFAGVEDLE</sequence>
<keyword evidence="3" id="KW-1185">Reference proteome</keyword>
<name>A0A1I1HS33_9RHOB</name>
<dbReference type="RefSeq" id="WP_093360229.1">
    <property type="nucleotide sequence ID" value="NZ_FOLG01000003.1"/>
</dbReference>
<dbReference type="InterPro" id="IPR029045">
    <property type="entry name" value="ClpP/crotonase-like_dom_sf"/>
</dbReference>
<proteinExistence type="inferred from homology"/>
<dbReference type="NCBIfam" id="NF004857">
    <property type="entry name" value="PRK06210.1"/>
    <property type="match status" value="1"/>
</dbReference>
<accession>A0A1I1HS33</accession>
<dbReference type="AlphaFoldDB" id="A0A1I1HS33"/>
<evidence type="ECO:0000313" key="2">
    <source>
        <dbReference type="EMBL" id="SFC26676.1"/>
    </source>
</evidence>
<dbReference type="STRING" id="441112.SAMN04488094_103262"/>
<dbReference type="CDD" id="cd06558">
    <property type="entry name" value="crotonase-like"/>
    <property type="match status" value="1"/>
</dbReference>
<dbReference type="Gene3D" id="1.10.12.10">
    <property type="entry name" value="Lyase 2-enoyl-coa Hydratase, Chain A, domain 2"/>
    <property type="match status" value="1"/>
</dbReference>
<dbReference type="Pfam" id="PF00378">
    <property type="entry name" value="ECH_1"/>
    <property type="match status" value="1"/>
</dbReference>
<dbReference type="PANTHER" id="PTHR43802">
    <property type="entry name" value="ENOYL-COA HYDRATASE"/>
    <property type="match status" value="1"/>
</dbReference>
<comment type="similarity">
    <text evidence="1">Belongs to the enoyl-CoA hydratase/isomerase family.</text>
</comment>
<organism evidence="2 3">
    <name type="scientific">Tropicimonas isoalkanivorans</name>
    <dbReference type="NCBI Taxonomy" id="441112"/>
    <lineage>
        <taxon>Bacteria</taxon>
        <taxon>Pseudomonadati</taxon>
        <taxon>Pseudomonadota</taxon>
        <taxon>Alphaproteobacteria</taxon>
        <taxon>Rhodobacterales</taxon>
        <taxon>Roseobacteraceae</taxon>
        <taxon>Tropicimonas</taxon>
    </lineage>
</organism>
<dbReference type="Gene3D" id="3.90.226.10">
    <property type="entry name" value="2-enoyl-CoA Hydratase, Chain A, domain 1"/>
    <property type="match status" value="1"/>
</dbReference>
<dbReference type="Proteomes" id="UP000198728">
    <property type="component" value="Unassembled WGS sequence"/>
</dbReference>
<dbReference type="SUPFAM" id="SSF52096">
    <property type="entry name" value="ClpP/crotonase"/>
    <property type="match status" value="1"/>
</dbReference>
<dbReference type="InterPro" id="IPR014748">
    <property type="entry name" value="Enoyl-CoA_hydra_C"/>
</dbReference>
<gene>
    <name evidence="2" type="ORF">SAMN04488094_103262</name>
</gene>
<dbReference type="OrthoDB" id="9775794at2"/>
<dbReference type="PANTHER" id="PTHR43802:SF1">
    <property type="entry name" value="IP11341P-RELATED"/>
    <property type="match status" value="1"/>
</dbReference>
<protein>
    <submittedName>
        <fullName evidence="2">Enoyl-CoA hydratase/carnithine racemase</fullName>
    </submittedName>
</protein>
<evidence type="ECO:0000313" key="3">
    <source>
        <dbReference type="Proteomes" id="UP000198728"/>
    </source>
</evidence>
<dbReference type="InterPro" id="IPR001753">
    <property type="entry name" value="Enoyl-CoA_hydra/iso"/>
</dbReference>